<dbReference type="EMBL" id="JADNYJ010000020">
    <property type="protein sequence ID" value="KAF8906038.1"/>
    <property type="molecule type" value="Genomic_DNA"/>
</dbReference>
<dbReference type="PANTHER" id="PTHR44329:SF214">
    <property type="entry name" value="PROTEIN KINASE DOMAIN-CONTAINING PROTEIN"/>
    <property type="match status" value="1"/>
</dbReference>
<sequence length="524" mass="58007">MLRVIDGANDALAIAGSLCGVPFVGAAAVVIDKIVKTCNEVKVHKQRTMQLSSKCVQILGTLNDQARNLEGSELEQILDQLMPILEKILKRTIKWSNYNSVMTFIKNSEIKEGLDLSDAEIDTAMQLFSVSNFAAIGLHSTQRLIAETMRSNTAELRDLLLQALNGKSETQQIIELQNAGQHVAEQFMAAGQQELRLLRESIADDDVLIPRSTSPLAFVNHSQRYLEYQRGLIKLHRETGIPPTIKILNGEVIRNGELAVAGGTYSDIWVGLWLGEEKVVALKALRNVRASDPKARKRFENEINMWANLNHDHILPFYGIVTDLGQHIHMVSPWQENGNVLEYVKAHANIDRIPLIRGAAEGLAYLHSRKIIHGNSKPNDYIVVGEACICDFGMSKIIEEVTERSASATLTAGGSARWMAPELIEGSAPTVEADTYSYAMAILELLTGKHPFADCRTTAAVICSIVVHKKTPPRPEVSVGTWLSDELWDIMCKCWAKDYSSRPSMAHVTDGVREIELSTHNGKI</sequence>
<dbReference type="InterPro" id="IPR051681">
    <property type="entry name" value="Ser/Thr_Kinases-Pseudokinases"/>
</dbReference>
<feature type="transmembrane region" description="Helical" evidence="1">
    <location>
        <begin position="12"/>
        <end position="31"/>
    </location>
</feature>
<evidence type="ECO:0000259" key="2">
    <source>
        <dbReference type="PROSITE" id="PS50011"/>
    </source>
</evidence>
<gene>
    <name evidence="3" type="ORF">CPB84DRAFT_1676076</name>
</gene>
<name>A0A9P5TQV8_GYMJU</name>
<dbReference type="OrthoDB" id="5966500at2759"/>
<dbReference type="Proteomes" id="UP000724874">
    <property type="component" value="Unassembled WGS sequence"/>
</dbReference>
<dbReference type="CDD" id="cd21037">
    <property type="entry name" value="MLKL_NTD"/>
    <property type="match status" value="1"/>
</dbReference>
<keyword evidence="3" id="KW-0418">Kinase</keyword>
<dbReference type="GO" id="GO:0004674">
    <property type="term" value="F:protein serine/threonine kinase activity"/>
    <property type="evidence" value="ECO:0007669"/>
    <property type="project" value="TreeGrafter"/>
</dbReference>
<keyword evidence="4" id="KW-1185">Reference proteome</keyword>
<keyword evidence="1" id="KW-1133">Transmembrane helix</keyword>
<keyword evidence="3" id="KW-0808">Transferase</keyword>
<dbReference type="AlphaFoldDB" id="A0A9P5TQV8"/>
<dbReference type="SUPFAM" id="SSF56112">
    <property type="entry name" value="Protein kinase-like (PK-like)"/>
    <property type="match status" value="1"/>
</dbReference>
<keyword evidence="1" id="KW-0812">Transmembrane</keyword>
<evidence type="ECO:0000313" key="3">
    <source>
        <dbReference type="EMBL" id="KAF8906038.1"/>
    </source>
</evidence>
<dbReference type="GO" id="GO:0005524">
    <property type="term" value="F:ATP binding"/>
    <property type="evidence" value="ECO:0007669"/>
    <property type="project" value="InterPro"/>
</dbReference>
<dbReference type="InterPro" id="IPR001245">
    <property type="entry name" value="Ser-Thr/Tyr_kinase_cat_dom"/>
</dbReference>
<dbReference type="Pfam" id="PF07714">
    <property type="entry name" value="PK_Tyr_Ser-Thr"/>
    <property type="match status" value="1"/>
</dbReference>
<proteinExistence type="predicted"/>
<accession>A0A9P5TQV8</accession>
<dbReference type="GO" id="GO:0007166">
    <property type="term" value="P:cell surface receptor signaling pathway"/>
    <property type="evidence" value="ECO:0007669"/>
    <property type="project" value="InterPro"/>
</dbReference>
<reference evidence="3" key="1">
    <citation type="submission" date="2020-11" db="EMBL/GenBank/DDBJ databases">
        <authorList>
            <consortium name="DOE Joint Genome Institute"/>
            <person name="Ahrendt S."/>
            <person name="Riley R."/>
            <person name="Andreopoulos W."/>
            <person name="LaButti K."/>
            <person name="Pangilinan J."/>
            <person name="Ruiz-duenas F.J."/>
            <person name="Barrasa J.M."/>
            <person name="Sanchez-Garcia M."/>
            <person name="Camarero S."/>
            <person name="Miyauchi S."/>
            <person name="Serrano A."/>
            <person name="Linde D."/>
            <person name="Babiker R."/>
            <person name="Drula E."/>
            <person name="Ayuso-Fernandez I."/>
            <person name="Pacheco R."/>
            <person name="Padilla G."/>
            <person name="Ferreira P."/>
            <person name="Barriuso J."/>
            <person name="Kellner H."/>
            <person name="Castanera R."/>
            <person name="Alfaro M."/>
            <person name="Ramirez L."/>
            <person name="Pisabarro A.G."/>
            <person name="Kuo A."/>
            <person name="Tritt A."/>
            <person name="Lipzen A."/>
            <person name="He G."/>
            <person name="Yan M."/>
            <person name="Ng V."/>
            <person name="Cullen D."/>
            <person name="Martin F."/>
            <person name="Rosso M.-N."/>
            <person name="Henrissat B."/>
            <person name="Hibbett D."/>
            <person name="Martinez A.T."/>
            <person name="Grigoriev I.V."/>
        </authorList>
    </citation>
    <scope>NUCLEOTIDE SEQUENCE</scope>
    <source>
        <strain evidence="3">AH 44721</strain>
    </source>
</reference>
<comment type="caution">
    <text evidence="3">The sequence shown here is derived from an EMBL/GenBank/DDBJ whole genome shotgun (WGS) entry which is preliminary data.</text>
</comment>
<evidence type="ECO:0000313" key="4">
    <source>
        <dbReference type="Proteomes" id="UP000724874"/>
    </source>
</evidence>
<evidence type="ECO:0000256" key="1">
    <source>
        <dbReference type="SAM" id="Phobius"/>
    </source>
</evidence>
<dbReference type="InterPro" id="IPR059179">
    <property type="entry name" value="MLKL-like_MCAfunc"/>
</dbReference>
<dbReference type="PANTHER" id="PTHR44329">
    <property type="entry name" value="SERINE/THREONINE-PROTEIN KINASE TNNI3K-RELATED"/>
    <property type="match status" value="1"/>
</dbReference>
<dbReference type="InterPro" id="IPR036537">
    <property type="entry name" value="Adaptor_Cbl_N_dom_sf"/>
</dbReference>
<dbReference type="InterPro" id="IPR011009">
    <property type="entry name" value="Kinase-like_dom_sf"/>
</dbReference>
<dbReference type="PROSITE" id="PS50011">
    <property type="entry name" value="PROTEIN_KINASE_DOM"/>
    <property type="match status" value="1"/>
</dbReference>
<protein>
    <submittedName>
        <fullName evidence="3">TKL/TKL-ccin protein kinase</fullName>
    </submittedName>
</protein>
<dbReference type="InterPro" id="IPR000719">
    <property type="entry name" value="Prot_kinase_dom"/>
</dbReference>
<dbReference type="Gene3D" id="1.20.930.20">
    <property type="entry name" value="Adaptor protein Cbl, N-terminal domain"/>
    <property type="match status" value="1"/>
</dbReference>
<keyword evidence="1" id="KW-0472">Membrane</keyword>
<feature type="domain" description="Protein kinase" evidence="2">
    <location>
        <begin position="254"/>
        <end position="517"/>
    </location>
</feature>
<dbReference type="Gene3D" id="1.10.510.10">
    <property type="entry name" value="Transferase(Phosphotransferase) domain 1"/>
    <property type="match status" value="1"/>
</dbReference>
<organism evidence="3 4">
    <name type="scientific">Gymnopilus junonius</name>
    <name type="common">Spectacular rustgill mushroom</name>
    <name type="synonym">Gymnopilus spectabilis subsp. junonius</name>
    <dbReference type="NCBI Taxonomy" id="109634"/>
    <lineage>
        <taxon>Eukaryota</taxon>
        <taxon>Fungi</taxon>
        <taxon>Dikarya</taxon>
        <taxon>Basidiomycota</taxon>
        <taxon>Agaricomycotina</taxon>
        <taxon>Agaricomycetes</taxon>
        <taxon>Agaricomycetidae</taxon>
        <taxon>Agaricales</taxon>
        <taxon>Agaricineae</taxon>
        <taxon>Hymenogastraceae</taxon>
        <taxon>Gymnopilus</taxon>
    </lineage>
</organism>